<name>A0A848K7X5_9NOCA</name>
<dbReference type="EMBL" id="VCQU01000002">
    <property type="protein sequence ID" value="NMN94561.1"/>
    <property type="molecule type" value="Genomic_DNA"/>
</dbReference>
<proteinExistence type="predicted"/>
<protein>
    <submittedName>
        <fullName evidence="1">Transporter</fullName>
    </submittedName>
</protein>
<dbReference type="AlphaFoldDB" id="A0A848K7X5"/>
<dbReference type="Proteomes" id="UP000535543">
    <property type="component" value="Unassembled WGS sequence"/>
</dbReference>
<dbReference type="Gene3D" id="3.10.450.50">
    <property type="match status" value="1"/>
</dbReference>
<sequence length="259" mass="27575">MLPRFGPAVTAVLDVVNRSPAAVGAHDRQGWLDLFARNHIVEDPVGGTPVVGGLYDRRSGGRGPGGLARFWDTYIAPRTVRFEYEAADIVTGLDVVRDVTLHISDDTGVQIRTPAHLLYQLTEDEGALKIRRLAAHWEVTPTVIQTLGIGRAKVRSLSATSVRLLKHQGLGGAMGFGRAMRSVGEAGKAAALDLVSAAERGDDRALRLLGGSVVTNPSKLIAAGDTVSMTCTVEGAHAVALFYLDRRTNSVVEADVYVA</sequence>
<reference evidence="1 2" key="1">
    <citation type="submission" date="2019-05" db="EMBL/GenBank/DDBJ databases">
        <authorList>
            <person name="Lee S.D."/>
        </authorList>
    </citation>
    <scope>NUCLEOTIDE SEQUENCE [LARGE SCALE GENOMIC DNA]</scope>
    <source>
        <strain evidence="1 2">YC2-7</strain>
    </source>
</reference>
<gene>
    <name evidence="1" type="ORF">FGL95_05860</name>
</gene>
<dbReference type="InterPro" id="IPR032710">
    <property type="entry name" value="NTF2-like_dom_sf"/>
</dbReference>
<organism evidence="1 2">
    <name type="scientific">Antrihabitans stalactiti</name>
    <dbReference type="NCBI Taxonomy" id="2584121"/>
    <lineage>
        <taxon>Bacteria</taxon>
        <taxon>Bacillati</taxon>
        <taxon>Actinomycetota</taxon>
        <taxon>Actinomycetes</taxon>
        <taxon>Mycobacteriales</taxon>
        <taxon>Nocardiaceae</taxon>
        <taxon>Antrihabitans</taxon>
    </lineage>
</organism>
<accession>A0A848K7X5</accession>
<comment type="caution">
    <text evidence="1">The sequence shown here is derived from an EMBL/GenBank/DDBJ whole genome shotgun (WGS) entry which is preliminary data.</text>
</comment>
<dbReference type="SUPFAM" id="SSF54427">
    <property type="entry name" value="NTF2-like"/>
    <property type="match status" value="1"/>
</dbReference>
<reference evidence="1 2" key="2">
    <citation type="submission" date="2020-06" db="EMBL/GenBank/DDBJ databases">
        <title>Antribacter stalactiti gen. nov., sp. nov., a new member of the family Nacardiaceae isolated from a cave.</title>
        <authorList>
            <person name="Kim I.S."/>
        </authorList>
    </citation>
    <scope>NUCLEOTIDE SEQUENCE [LARGE SCALE GENOMIC DNA]</scope>
    <source>
        <strain evidence="1 2">YC2-7</strain>
    </source>
</reference>
<keyword evidence="2" id="KW-1185">Reference proteome</keyword>
<evidence type="ECO:0000313" key="2">
    <source>
        <dbReference type="Proteomes" id="UP000535543"/>
    </source>
</evidence>
<evidence type="ECO:0000313" key="1">
    <source>
        <dbReference type="EMBL" id="NMN94561.1"/>
    </source>
</evidence>